<accession>A0A6I9QAR0</accession>
<evidence type="ECO:0000313" key="3">
    <source>
        <dbReference type="Proteomes" id="UP000504607"/>
    </source>
</evidence>
<feature type="domain" description="F-box" evidence="1">
    <location>
        <begin position="33"/>
        <end position="62"/>
    </location>
</feature>
<reference evidence="4" key="1">
    <citation type="submission" date="2025-08" db="UniProtKB">
        <authorList>
            <consortium name="RefSeq"/>
        </authorList>
    </citation>
    <scope>IDENTIFICATION</scope>
</reference>
<name>A0A6I9QAR0_ELAGV</name>
<dbReference type="SUPFAM" id="SSF81383">
    <property type="entry name" value="F-box domain"/>
    <property type="match status" value="1"/>
</dbReference>
<keyword evidence="3" id="KW-1185">Reference proteome</keyword>
<organism evidence="3 4">
    <name type="scientific">Elaeis guineensis var. tenera</name>
    <name type="common">Oil palm</name>
    <dbReference type="NCBI Taxonomy" id="51953"/>
    <lineage>
        <taxon>Eukaryota</taxon>
        <taxon>Viridiplantae</taxon>
        <taxon>Streptophyta</taxon>
        <taxon>Embryophyta</taxon>
        <taxon>Tracheophyta</taxon>
        <taxon>Spermatophyta</taxon>
        <taxon>Magnoliopsida</taxon>
        <taxon>Liliopsida</taxon>
        <taxon>Arecaceae</taxon>
        <taxon>Arecoideae</taxon>
        <taxon>Cocoseae</taxon>
        <taxon>Elaeidinae</taxon>
        <taxon>Elaeis</taxon>
    </lineage>
</organism>
<dbReference type="InParanoid" id="A0A6I9QAR0"/>
<dbReference type="Proteomes" id="UP000504607">
    <property type="component" value="Unplaced"/>
</dbReference>
<dbReference type="PANTHER" id="PTHR33110">
    <property type="entry name" value="F-BOX/KELCH-REPEAT PROTEIN-RELATED"/>
    <property type="match status" value="1"/>
</dbReference>
<proteinExistence type="predicted"/>
<evidence type="ECO:0000259" key="2">
    <source>
        <dbReference type="Pfam" id="PF03478"/>
    </source>
</evidence>
<gene>
    <name evidence="4" type="primary">LOC105033137</name>
</gene>
<dbReference type="AlphaFoldDB" id="A0A6I9QAR0"/>
<protein>
    <submittedName>
        <fullName evidence="4">F-box protein SKIP23-like</fullName>
    </submittedName>
</protein>
<evidence type="ECO:0000259" key="1">
    <source>
        <dbReference type="Pfam" id="PF00646"/>
    </source>
</evidence>
<dbReference type="Pfam" id="PF00646">
    <property type="entry name" value="F-box"/>
    <property type="match status" value="1"/>
</dbReference>
<dbReference type="InterPro" id="IPR005174">
    <property type="entry name" value="KIB1-4_b-propeller"/>
</dbReference>
<dbReference type="Pfam" id="PF03478">
    <property type="entry name" value="Beta-prop_KIB1-4"/>
    <property type="match status" value="1"/>
</dbReference>
<sequence>MVDHRETIITTAGGLIPLLHQEEENSSRWSDPPVDVLELILRRLGPIDHLRFGSICGSWRSARSLHRTRVDLPTPQLPWLMFGPSSSLPNGYRFEFFSLSDGRRYIISIPSRTPRQHSVIGSYANWLLTKADHKIFLINPFTRTELTLPRIIGECEGNPYLSIAVSSHPRAPYGAILVANLIKASFFYLRHGDRRWLKFLLGRQDGKLCQLVAVGGKFYALTFQRRLVDIDLDRSPVAVVVNQDGSNLGNPYGTHAFLLESDGDLLVVAMNCPNLYESTSFRIWRRNVETSSWVPMESIADRILFLGPGSPISTSAREHGVAGGRIFTIGPDSPGIYDLRTHRGEVFCSCMSSSRPTWIAPRLFYWEGRAGEKQWWDYAKVALKKVLRTLS</sequence>
<dbReference type="InterPro" id="IPR036047">
    <property type="entry name" value="F-box-like_dom_sf"/>
</dbReference>
<dbReference type="PANTHER" id="PTHR33110:SF71">
    <property type="entry name" value="F-BOX_KELCH-REPEAT PROTEIN"/>
    <property type="match status" value="1"/>
</dbReference>
<feature type="domain" description="KIB1-4 beta-propeller" evidence="2">
    <location>
        <begin position="96"/>
        <end position="338"/>
    </location>
</feature>
<evidence type="ECO:0000313" key="4">
    <source>
        <dbReference type="RefSeq" id="XP_010906113.1"/>
    </source>
</evidence>
<dbReference type="RefSeq" id="XP_010906113.1">
    <property type="nucleotide sequence ID" value="XM_010907811.1"/>
</dbReference>
<dbReference type="Gene3D" id="1.20.1280.50">
    <property type="match status" value="1"/>
</dbReference>
<dbReference type="OrthoDB" id="651482at2759"/>
<dbReference type="InterPro" id="IPR001810">
    <property type="entry name" value="F-box_dom"/>
</dbReference>